<keyword evidence="1" id="KW-1185">Reference proteome</keyword>
<protein>
    <submittedName>
        <fullName evidence="2">Uncharacterized protein</fullName>
    </submittedName>
</protein>
<name>A0A915E2C1_9BILA</name>
<organism evidence="1 2">
    <name type="scientific">Ditylenchus dipsaci</name>
    <dbReference type="NCBI Taxonomy" id="166011"/>
    <lineage>
        <taxon>Eukaryota</taxon>
        <taxon>Metazoa</taxon>
        <taxon>Ecdysozoa</taxon>
        <taxon>Nematoda</taxon>
        <taxon>Chromadorea</taxon>
        <taxon>Rhabditida</taxon>
        <taxon>Tylenchina</taxon>
        <taxon>Tylenchomorpha</taxon>
        <taxon>Sphaerularioidea</taxon>
        <taxon>Anguinidae</taxon>
        <taxon>Anguininae</taxon>
        <taxon>Ditylenchus</taxon>
    </lineage>
</organism>
<sequence>MFEHLKSMQLLVKQNEMNMLPGARFIPILQLLKHGISIASYTLEGAIIRSRLSQVEVKHPSSKVVLRIRSADYAGHVAFSLNQLVSTVDVINAGNQA</sequence>
<dbReference type="WBParaSite" id="jg25955">
    <property type="protein sequence ID" value="jg25955"/>
    <property type="gene ID" value="jg25955"/>
</dbReference>
<proteinExistence type="predicted"/>
<dbReference type="Proteomes" id="UP000887574">
    <property type="component" value="Unplaced"/>
</dbReference>
<reference evidence="2" key="1">
    <citation type="submission" date="2022-11" db="UniProtKB">
        <authorList>
            <consortium name="WormBaseParasite"/>
        </authorList>
    </citation>
    <scope>IDENTIFICATION</scope>
</reference>
<dbReference type="AlphaFoldDB" id="A0A915E2C1"/>
<evidence type="ECO:0000313" key="1">
    <source>
        <dbReference type="Proteomes" id="UP000887574"/>
    </source>
</evidence>
<evidence type="ECO:0000313" key="2">
    <source>
        <dbReference type="WBParaSite" id="jg25955"/>
    </source>
</evidence>
<accession>A0A915E2C1</accession>